<dbReference type="GO" id="GO:0046872">
    <property type="term" value="F:metal ion binding"/>
    <property type="evidence" value="ECO:0007669"/>
    <property type="project" value="UniProtKB-KW"/>
</dbReference>
<dbReference type="FunFam" id="3.20.20.140:FF:000033">
    <property type="entry name" value="Adenosine deaminase-like protein"/>
    <property type="match status" value="1"/>
</dbReference>
<dbReference type="InterPro" id="IPR006330">
    <property type="entry name" value="Ado/ade_deaminase"/>
</dbReference>
<dbReference type="EMBL" id="CASHTH010003197">
    <property type="protein sequence ID" value="CAI8041611.1"/>
    <property type="molecule type" value="Genomic_DNA"/>
</dbReference>
<evidence type="ECO:0000256" key="8">
    <source>
        <dbReference type="ARBA" id="ARBA00048787"/>
    </source>
</evidence>
<dbReference type="PANTHER" id="PTHR11409:SF42">
    <property type="entry name" value="ADENOSINE DEAMINASE-LIKE PROTEIN"/>
    <property type="match status" value="1"/>
</dbReference>
<evidence type="ECO:0000256" key="2">
    <source>
        <dbReference type="ARBA" id="ARBA00006676"/>
    </source>
</evidence>
<evidence type="ECO:0000256" key="1">
    <source>
        <dbReference type="ARBA" id="ARBA00001947"/>
    </source>
</evidence>
<comment type="similarity">
    <text evidence="2">Belongs to the metallo-dependent hydrolases superfamily. Adenosine and AMP deaminases family.</text>
</comment>
<evidence type="ECO:0000256" key="6">
    <source>
        <dbReference type="ARBA" id="ARBA00022833"/>
    </source>
</evidence>
<protein>
    <submittedName>
        <fullName evidence="10">Adenosine deaminase-like protein</fullName>
    </submittedName>
</protein>
<dbReference type="AlphaFoldDB" id="A0AA35T6D4"/>
<comment type="caution">
    <text evidence="10">The sequence shown here is derived from an EMBL/GenBank/DDBJ whole genome shotgun (WGS) entry which is preliminary data.</text>
</comment>
<reference evidence="10" key="1">
    <citation type="submission" date="2023-03" db="EMBL/GenBank/DDBJ databases">
        <authorList>
            <person name="Steffen K."/>
            <person name="Cardenas P."/>
        </authorList>
    </citation>
    <scope>NUCLEOTIDE SEQUENCE</scope>
</reference>
<evidence type="ECO:0000259" key="9">
    <source>
        <dbReference type="Pfam" id="PF00962"/>
    </source>
</evidence>
<evidence type="ECO:0000313" key="11">
    <source>
        <dbReference type="Proteomes" id="UP001174909"/>
    </source>
</evidence>
<gene>
    <name evidence="10" type="ORF">GBAR_LOCUS23118</name>
</gene>
<feature type="domain" description="Adenosine deaminase" evidence="9">
    <location>
        <begin position="13"/>
        <end position="345"/>
    </location>
</feature>
<proteinExistence type="inferred from homology"/>
<dbReference type="GO" id="GO:0004000">
    <property type="term" value="F:adenosine deaminase activity"/>
    <property type="evidence" value="ECO:0007669"/>
    <property type="project" value="TreeGrafter"/>
</dbReference>
<dbReference type="CDD" id="cd00443">
    <property type="entry name" value="ADA_AMPD"/>
    <property type="match status" value="1"/>
</dbReference>
<dbReference type="Proteomes" id="UP001174909">
    <property type="component" value="Unassembled WGS sequence"/>
</dbReference>
<dbReference type="GO" id="GO:0009117">
    <property type="term" value="P:nucleotide metabolic process"/>
    <property type="evidence" value="ECO:0007669"/>
    <property type="project" value="UniProtKB-KW"/>
</dbReference>
<dbReference type="Gene3D" id="3.20.20.140">
    <property type="entry name" value="Metal-dependent hydrolases"/>
    <property type="match status" value="1"/>
</dbReference>
<keyword evidence="4" id="KW-0479">Metal-binding</keyword>
<dbReference type="SUPFAM" id="SSF51556">
    <property type="entry name" value="Metallo-dependent hydrolases"/>
    <property type="match status" value="1"/>
</dbReference>
<dbReference type="InterPro" id="IPR001365">
    <property type="entry name" value="A_deaminase_dom"/>
</dbReference>
<evidence type="ECO:0000256" key="7">
    <source>
        <dbReference type="ARBA" id="ARBA00023080"/>
    </source>
</evidence>
<sequence length="350" mass="39167">MAVPLAEFCRQLPKVELHAHLNGSISSATMQTLLKRYKNRLEREGNETPQLWETTILKGEKRALADCFLMFKMIHTLVNDEESVRIVAHEVVREFADDGVVYLELRSTPRANPATGMTKHSYVQAILCGIDKALSECRTTMHVRLLLSIDRRQSVAEAMDTVELALAHVEQTPHHTRVVGIDLSGDPTVGDIPALLPVLHSAKERGLKLSLHVSEIPQRNEETALLLSVCPDRLGHGTFIHQEAGGSPELEERVLAMKTPIEVCLTSNVKGQTVSNYENHHLPLWHKRGHPIVICTDDKGVFSTTLSEEYAIAGETFFLSQEQLRQLASHAVEHIFEHDLKNELLKLSDV</sequence>
<evidence type="ECO:0000256" key="4">
    <source>
        <dbReference type="ARBA" id="ARBA00022723"/>
    </source>
</evidence>
<keyword evidence="5" id="KW-0378">Hydrolase</keyword>
<evidence type="ECO:0000313" key="10">
    <source>
        <dbReference type="EMBL" id="CAI8041611.1"/>
    </source>
</evidence>
<comment type="cofactor">
    <cofactor evidence="1">
        <name>Zn(2+)</name>
        <dbReference type="ChEBI" id="CHEBI:29105"/>
    </cofactor>
</comment>
<keyword evidence="11" id="KW-1185">Reference proteome</keyword>
<comment type="subunit">
    <text evidence="3">Monomer.</text>
</comment>
<dbReference type="Pfam" id="PF00962">
    <property type="entry name" value="A_deaminase"/>
    <property type="match status" value="1"/>
</dbReference>
<dbReference type="PANTHER" id="PTHR11409">
    <property type="entry name" value="ADENOSINE DEAMINASE"/>
    <property type="match status" value="1"/>
</dbReference>
<accession>A0AA35T6D4</accession>
<keyword evidence="7" id="KW-0546">Nucleotide metabolism</keyword>
<dbReference type="GO" id="GO:0046103">
    <property type="term" value="P:inosine biosynthetic process"/>
    <property type="evidence" value="ECO:0007669"/>
    <property type="project" value="TreeGrafter"/>
</dbReference>
<dbReference type="InterPro" id="IPR032466">
    <property type="entry name" value="Metal_Hydrolase"/>
</dbReference>
<organism evidence="10 11">
    <name type="scientific">Geodia barretti</name>
    <name type="common">Barrett's horny sponge</name>
    <dbReference type="NCBI Taxonomy" id="519541"/>
    <lineage>
        <taxon>Eukaryota</taxon>
        <taxon>Metazoa</taxon>
        <taxon>Porifera</taxon>
        <taxon>Demospongiae</taxon>
        <taxon>Heteroscleromorpha</taxon>
        <taxon>Tetractinellida</taxon>
        <taxon>Astrophorina</taxon>
        <taxon>Geodiidae</taxon>
        <taxon>Geodia</taxon>
    </lineage>
</organism>
<dbReference type="GO" id="GO:0006154">
    <property type="term" value="P:adenosine catabolic process"/>
    <property type="evidence" value="ECO:0007669"/>
    <property type="project" value="TreeGrafter"/>
</dbReference>
<evidence type="ECO:0000256" key="5">
    <source>
        <dbReference type="ARBA" id="ARBA00022801"/>
    </source>
</evidence>
<evidence type="ECO:0000256" key="3">
    <source>
        <dbReference type="ARBA" id="ARBA00011245"/>
    </source>
</evidence>
<name>A0AA35T6D4_GEOBA</name>
<keyword evidence="6" id="KW-0862">Zinc</keyword>
<comment type="catalytic activity">
    <reaction evidence="8">
        <text>N(6)-methyl-AMP + H2O + H(+) = IMP + methylamine</text>
        <dbReference type="Rhea" id="RHEA:16001"/>
        <dbReference type="ChEBI" id="CHEBI:15377"/>
        <dbReference type="ChEBI" id="CHEBI:15378"/>
        <dbReference type="ChEBI" id="CHEBI:58053"/>
        <dbReference type="ChEBI" id="CHEBI:59338"/>
        <dbReference type="ChEBI" id="CHEBI:144842"/>
    </reaction>
    <physiologicalReaction direction="left-to-right" evidence="8">
        <dbReference type="Rhea" id="RHEA:16002"/>
    </physiologicalReaction>
</comment>